<organism evidence="1 2">
    <name type="scientific">Falsiroseomonas tokyonensis</name>
    <dbReference type="NCBI Taxonomy" id="430521"/>
    <lineage>
        <taxon>Bacteria</taxon>
        <taxon>Pseudomonadati</taxon>
        <taxon>Pseudomonadota</taxon>
        <taxon>Alphaproteobacteria</taxon>
        <taxon>Acetobacterales</taxon>
        <taxon>Roseomonadaceae</taxon>
        <taxon>Falsiroseomonas</taxon>
    </lineage>
</organism>
<evidence type="ECO:0008006" key="3">
    <source>
        <dbReference type="Google" id="ProtNLM"/>
    </source>
</evidence>
<proteinExistence type="predicted"/>
<dbReference type="Proteomes" id="UP001595420">
    <property type="component" value="Unassembled WGS sequence"/>
</dbReference>
<dbReference type="EMBL" id="JBHRSB010000004">
    <property type="protein sequence ID" value="MFC3001516.1"/>
    <property type="molecule type" value="Genomic_DNA"/>
</dbReference>
<keyword evidence="2" id="KW-1185">Reference proteome</keyword>
<accession>A0ABV7BXR1</accession>
<gene>
    <name evidence="1" type="ORF">ACFOD3_16540</name>
</gene>
<name>A0ABV7BXR1_9PROT</name>
<sequence length="231" mass="25104">MLVFSYGIPKSGSTLAFELAKGVARLGGHRQPKLPAALLPGGHKVNFAQELTAEALRGLVSAAGSRILVVKTHACPGPDWVAEYRALAAQGLVSAHVNWRDPRDICLSLLDAGRLARSRGERAFSEFETLEDAAAGVRRYLGEHAIWAGLPATLKLDYATCAFRTDAAIAAIKADFGIACPSWLVRVWVQRFAFTYRNKAVPARHEAELMPEQAEQLRQAFAGWLPGQETV</sequence>
<comment type="caution">
    <text evidence="1">The sequence shown here is derived from an EMBL/GenBank/DDBJ whole genome shotgun (WGS) entry which is preliminary data.</text>
</comment>
<dbReference type="RefSeq" id="WP_216837571.1">
    <property type="nucleotide sequence ID" value="NZ_JAFNJS010000004.1"/>
</dbReference>
<evidence type="ECO:0000313" key="1">
    <source>
        <dbReference type="EMBL" id="MFC3001516.1"/>
    </source>
</evidence>
<evidence type="ECO:0000313" key="2">
    <source>
        <dbReference type="Proteomes" id="UP001595420"/>
    </source>
</evidence>
<reference evidence="2" key="1">
    <citation type="journal article" date="2019" name="Int. J. Syst. Evol. Microbiol.">
        <title>The Global Catalogue of Microorganisms (GCM) 10K type strain sequencing project: providing services to taxonomists for standard genome sequencing and annotation.</title>
        <authorList>
            <consortium name="The Broad Institute Genomics Platform"/>
            <consortium name="The Broad Institute Genome Sequencing Center for Infectious Disease"/>
            <person name="Wu L."/>
            <person name="Ma J."/>
        </authorList>
    </citation>
    <scope>NUCLEOTIDE SEQUENCE [LARGE SCALE GENOMIC DNA]</scope>
    <source>
        <strain evidence="2">CGMCC 1.16855</strain>
    </source>
</reference>
<protein>
    <recommendedName>
        <fullName evidence="3">Sulfotransferase family protein</fullName>
    </recommendedName>
</protein>